<dbReference type="EMBL" id="KI925465">
    <property type="protein sequence ID" value="ETW76091.1"/>
    <property type="molecule type" value="Genomic_DNA"/>
</dbReference>
<dbReference type="InParanoid" id="W4JT76"/>
<sequence>MLADVFCESVGPYRLSSRLPHGWSNTILHHYLATLVVRYVFFIFIDSPTLVPTIYTWVTDPECSRFHHR</sequence>
<dbReference type="KEGG" id="hir:HETIRDRAFT_330473"/>
<evidence type="ECO:0000313" key="2">
    <source>
        <dbReference type="Proteomes" id="UP000030671"/>
    </source>
</evidence>
<dbReference type="Proteomes" id="UP000030671">
    <property type="component" value="Unassembled WGS sequence"/>
</dbReference>
<dbReference type="GeneID" id="20671579"/>
<evidence type="ECO:0000313" key="1">
    <source>
        <dbReference type="EMBL" id="ETW76091.1"/>
    </source>
</evidence>
<dbReference type="HOGENOM" id="CLU_193161_0_0_1"/>
<reference evidence="1 2" key="1">
    <citation type="journal article" date="2012" name="New Phytol.">
        <title>Insight into trade-off between wood decay and parasitism from the genome of a fungal forest pathogen.</title>
        <authorList>
            <person name="Olson A."/>
            <person name="Aerts A."/>
            <person name="Asiegbu F."/>
            <person name="Belbahri L."/>
            <person name="Bouzid O."/>
            <person name="Broberg A."/>
            <person name="Canback B."/>
            <person name="Coutinho P.M."/>
            <person name="Cullen D."/>
            <person name="Dalman K."/>
            <person name="Deflorio G."/>
            <person name="van Diepen L.T."/>
            <person name="Dunand C."/>
            <person name="Duplessis S."/>
            <person name="Durling M."/>
            <person name="Gonthier P."/>
            <person name="Grimwood J."/>
            <person name="Fossdal C.G."/>
            <person name="Hansson D."/>
            <person name="Henrissat B."/>
            <person name="Hietala A."/>
            <person name="Himmelstrand K."/>
            <person name="Hoffmeister D."/>
            <person name="Hogberg N."/>
            <person name="James T.Y."/>
            <person name="Karlsson M."/>
            <person name="Kohler A."/>
            <person name="Kues U."/>
            <person name="Lee Y.H."/>
            <person name="Lin Y.C."/>
            <person name="Lind M."/>
            <person name="Lindquist E."/>
            <person name="Lombard V."/>
            <person name="Lucas S."/>
            <person name="Lunden K."/>
            <person name="Morin E."/>
            <person name="Murat C."/>
            <person name="Park J."/>
            <person name="Raffaello T."/>
            <person name="Rouze P."/>
            <person name="Salamov A."/>
            <person name="Schmutz J."/>
            <person name="Solheim H."/>
            <person name="Stahlberg J."/>
            <person name="Velez H."/>
            <person name="de Vries R.P."/>
            <person name="Wiebenga A."/>
            <person name="Woodward S."/>
            <person name="Yakovlev I."/>
            <person name="Garbelotto M."/>
            <person name="Martin F."/>
            <person name="Grigoriev I.V."/>
            <person name="Stenlid J."/>
        </authorList>
    </citation>
    <scope>NUCLEOTIDE SEQUENCE [LARGE SCALE GENOMIC DNA]</scope>
    <source>
        <strain evidence="1 2">TC 32-1</strain>
    </source>
</reference>
<accession>W4JT76</accession>
<protein>
    <submittedName>
        <fullName evidence="1">Uncharacterized protein</fullName>
    </submittedName>
</protein>
<dbReference type="RefSeq" id="XP_009552311.1">
    <property type="nucleotide sequence ID" value="XM_009554016.1"/>
</dbReference>
<organism evidence="1 2">
    <name type="scientific">Heterobasidion irregulare (strain TC 32-1)</name>
    <dbReference type="NCBI Taxonomy" id="747525"/>
    <lineage>
        <taxon>Eukaryota</taxon>
        <taxon>Fungi</taxon>
        <taxon>Dikarya</taxon>
        <taxon>Basidiomycota</taxon>
        <taxon>Agaricomycotina</taxon>
        <taxon>Agaricomycetes</taxon>
        <taxon>Russulales</taxon>
        <taxon>Bondarzewiaceae</taxon>
        <taxon>Heterobasidion</taxon>
        <taxon>Heterobasidion annosum species complex</taxon>
    </lineage>
</organism>
<name>W4JT76_HETIT</name>
<gene>
    <name evidence="1" type="ORF">HETIRDRAFT_330473</name>
</gene>
<dbReference type="AlphaFoldDB" id="W4JT76"/>
<proteinExistence type="predicted"/>
<keyword evidence="2" id="KW-1185">Reference proteome</keyword>